<dbReference type="Proteomes" id="UP001233673">
    <property type="component" value="Unassembled WGS sequence"/>
</dbReference>
<keyword evidence="2" id="KW-0238">DNA-binding</keyword>
<dbReference type="Gene3D" id="3.30.1330.80">
    <property type="entry name" value="Hypothetical protein, similar to alpha- acetolactate decarboxylase, domain 2"/>
    <property type="match status" value="1"/>
</dbReference>
<protein>
    <submittedName>
        <fullName evidence="2">DNA-binding protein</fullName>
    </submittedName>
</protein>
<dbReference type="GO" id="GO:0003677">
    <property type="term" value="F:DNA binding"/>
    <property type="evidence" value="ECO:0007669"/>
    <property type="project" value="UniProtKB-KW"/>
</dbReference>
<evidence type="ECO:0000313" key="3">
    <source>
        <dbReference type="Proteomes" id="UP001233673"/>
    </source>
</evidence>
<name>A0ABT9I986_9ACTN</name>
<dbReference type="PANTHER" id="PTHR34988">
    <property type="entry name" value="PROTEIN, PUTATIVE-RELATED"/>
    <property type="match status" value="1"/>
</dbReference>
<dbReference type="PIRSF" id="PIRSF016702">
    <property type="entry name" value="DNA_bp_PD1"/>
    <property type="match status" value="1"/>
</dbReference>
<keyword evidence="3" id="KW-1185">Reference proteome</keyword>
<dbReference type="PROSITE" id="PS51742">
    <property type="entry name" value="PPC"/>
    <property type="match status" value="1"/>
</dbReference>
<evidence type="ECO:0000259" key="1">
    <source>
        <dbReference type="PROSITE" id="PS51742"/>
    </source>
</evidence>
<gene>
    <name evidence="2" type="ORF">QOZ88_03415</name>
</gene>
<dbReference type="RefSeq" id="WP_305998391.1">
    <property type="nucleotide sequence ID" value="NZ_JASNFN010000002.1"/>
</dbReference>
<reference evidence="3" key="1">
    <citation type="submission" date="2023-05" db="EMBL/GenBank/DDBJ databases">
        <title>Draft genome of Pseudofrankia sp. BMG5.37.</title>
        <authorList>
            <person name="Gtari M."/>
            <person name="Ghodhbane F."/>
            <person name="Sbissi I."/>
        </authorList>
    </citation>
    <scope>NUCLEOTIDE SEQUENCE [LARGE SCALE GENOMIC DNA]</scope>
    <source>
        <strain evidence="3">BMG 814</strain>
    </source>
</reference>
<organism evidence="2 3">
    <name type="scientific">Blastococcus carthaginiensis</name>
    <dbReference type="NCBI Taxonomy" id="3050034"/>
    <lineage>
        <taxon>Bacteria</taxon>
        <taxon>Bacillati</taxon>
        <taxon>Actinomycetota</taxon>
        <taxon>Actinomycetes</taxon>
        <taxon>Geodermatophilales</taxon>
        <taxon>Geodermatophilaceae</taxon>
        <taxon>Blastococcus</taxon>
    </lineage>
</organism>
<dbReference type="InterPro" id="IPR005175">
    <property type="entry name" value="PPC_dom"/>
</dbReference>
<dbReference type="PANTHER" id="PTHR34988:SF1">
    <property type="entry name" value="DNA-BINDING PROTEIN"/>
    <property type="match status" value="1"/>
</dbReference>
<dbReference type="EMBL" id="JASNFN010000002">
    <property type="protein sequence ID" value="MDP5181675.1"/>
    <property type="molecule type" value="Genomic_DNA"/>
</dbReference>
<dbReference type="Pfam" id="PF03479">
    <property type="entry name" value="PCC"/>
    <property type="match status" value="1"/>
</dbReference>
<dbReference type="CDD" id="cd11378">
    <property type="entry name" value="DUF296"/>
    <property type="match status" value="1"/>
</dbReference>
<sequence length="149" mass="15393">MKATTLTDGPPVQHALVFETGEEVVSGLTEWATGHELPGSSFTAIGAFSEATLGYYDLDGQEYAEIPVDGQVEVLTLAGDITLDGQGGWQVHGHVVCGRRDGSTVGGHLLRAVVRPTLEVVVTAGAAHLQRRHDPASGLALIDPAAGAG</sequence>
<comment type="caution">
    <text evidence="2">The sequence shown here is derived from an EMBL/GenBank/DDBJ whole genome shotgun (WGS) entry which is preliminary data.</text>
</comment>
<feature type="domain" description="PPC" evidence="1">
    <location>
        <begin position="8"/>
        <end position="145"/>
    </location>
</feature>
<evidence type="ECO:0000313" key="2">
    <source>
        <dbReference type="EMBL" id="MDP5181675.1"/>
    </source>
</evidence>
<dbReference type="InterPro" id="IPR025707">
    <property type="entry name" value="DNA_bp_PD1"/>
</dbReference>
<accession>A0ABT9I986</accession>
<dbReference type="SUPFAM" id="SSF117856">
    <property type="entry name" value="AF0104/ALDC/Ptd012-like"/>
    <property type="match status" value="1"/>
</dbReference>
<proteinExistence type="predicted"/>